<sequence>MGTPWGKSFTLSLISNGREIYTGACCFLNALACAQPFHPSGIPLCPAAPPQMLRGKPAAGMLCPANTVCSPAHGKIS</sequence>
<proteinExistence type="predicted"/>
<reference evidence="1" key="1">
    <citation type="submission" date="2025-08" db="UniProtKB">
        <authorList>
            <consortium name="Ensembl"/>
        </authorList>
    </citation>
    <scope>IDENTIFICATION</scope>
</reference>
<keyword evidence="2" id="KW-1185">Reference proteome</keyword>
<name>A0A8B9DG71_ANSCY</name>
<protein>
    <submittedName>
        <fullName evidence="1">Uncharacterized protein</fullName>
    </submittedName>
</protein>
<evidence type="ECO:0000313" key="2">
    <source>
        <dbReference type="Proteomes" id="UP000694521"/>
    </source>
</evidence>
<organism evidence="1 2">
    <name type="scientific">Anser cygnoides</name>
    <name type="common">Swan goose</name>
    <dbReference type="NCBI Taxonomy" id="8845"/>
    <lineage>
        <taxon>Eukaryota</taxon>
        <taxon>Metazoa</taxon>
        <taxon>Chordata</taxon>
        <taxon>Craniata</taxon>
        <taxon>Vertebrata</taxon>
        <taxon>Euteleostomi</taxon>
        <taxon>Archelosauria</taxon>
        <taxon>Archosauria</taxon>
        <taxon>Dinosauria</taxon>
        <taxon>Saurischia</taxon>
        <taxon>Theropoda</taxon>
        <taxon>Coelurosauria</taxon>
        <taxon>Aves</taxon>
        <taxon>Neognathae</taxon>
        <taxon>Galloanserae</taxon>
        <taxon>Anseriformes</taxon>
        <taxon>Anatidae</taxon>
        <taxon>Anserinae</taxon>
        <taxon>Anser</taxon>
    </lineage>
</organism>
<dbReference type="Ensembl" id="ENSACDT00005007064.1">
    <property type="protein sequence ID" value="ENSACDP00005005880.1"/>
    <property type="gene ID" value="ENSACDG00005004299.1"/>
</dbReference>
<dbReference type="Proteomes" id="UP000694521">
    <property type="component" value="Unplaced"/>
</dbReference>
<accession>A0A8B9DG71</accession>
<reference evidence="1" key="2">
    <citation type="submission" date="2025-09" db="UniProtKB">
        <authorList>
            <consortium name="Ensembl"/>
        </authorList>
    </citation>
    <scope>IDENTIFICATION</scope>
</reference>
<evidence type="ECO:0000313" key="1">
    <source>
        <dbReference type="Ensembl" id="ENSACDP00005005880.1"/>
    </source>
</evidence>
<dbReference type="AlphaFoldDB" id="A0A8B9DG71"/>